<dbReference type="Gene3D" id="3.40.50.410">
    <property type="entry name" value="von Willebrand factor, type A domain"/>
    <property type="match status" value="1"/>
</dbReference>
<dbReference type="RefSeq" id="XP_062629646.1">
    <property type="nucleotide sequence ID" value="XM_062773662.1"/>
</dbReference>
<reference evidence="3" key="1">
    <citation type="submission" date="2023-10" db="EMBL/GenBank/DDBJ databases">
        <authorList>
            <person name="Noh H."/>
        </authorList>
    </citation>
    <scope>NUCLEOTIDE SEQUENCE</scope>
    <source>
        <strain evidence="3">DUCC4014</strain>
    </source>
</reference>
<evidence type="ECO:0000313" key="4">
    <source>
        <dbReference type="Proteomes" id="UP000827549"/>
    </source>
</evidence>
<evidence type="ECO:0000259" key="2">
    <source>
        <dbReference type="PROSITE" id="PS50234"/>
    </source>
</evidence>
<evidence type="ECO:0000256" key="1">
    <source>
        <dbReference type="SAM" id="MobiDB-lite"/>
    </source>
</evidence>
<dbReference type="GeneID" id="87810314"/>
<dbReference type="Pfam" id="PF00092">
    <property type="entry name" value="VWA"/>
    <property type="match status" value="1"/>
</dbReference>
<dbReference type="EMBL" id="CP086718">
    <property type="protein sequence ID" value="WOO83620.1"/>
    <property type="molecule type" value="Genomic_DNA"/>
</dbReference>
<feature type="region of interest" description="Disordered" evidence="1">
    <location>
        <begin position="153"/>
        <end position="206"/>
    </location>
</feature>
<dbReference type="InterPro" id="IPR036465">
    <property type="entry name" value="vWFA_dom_sf"/>
</dbReference>
<protein>
    <recommendedName>
        <fullName evidence="2">VWFA domain-containing protein</fullName>
    </recommendedName>
</protein>
<keyword evidence="4" id="KW-1185">Reference proteome</keyword>
<feature type="region of interest" description="Disordered" evidence="1">
    <location>
        <begin position="94"/>
        <end position="123"/>
    </location>
</feature>
<accession>A0AAF0YBG8</accession>
<dbReference type="Proteomes" id="UP000827549">
    <property type="component" value="Chromosome 5"/>
</dbReference>
<name>A0AAF0YBG8_9TREE</name>
<evidence type="ECO:0000313" key="3">
    <source>
        <dbReference type="EMBL" id="WOO83620.1"/>
    </source>
</evidence>
<dbReference type="PANTHER" id="PTHR34706">
    <property type="entry name" value="SLR1338 PROTEIN"/>
    <property type="match status" value="1"/>
</dbReference>
<dbReference type="SUPFAM" id="SSF53300">
    <property type="entry name" value="vWA-like"/>
    <property type="match status" value="1"/>
</dbReference>
<dbReference type="AlphaFoldDB" id="A0AAF0YBG8"/>
<sequence>MIDISPENVTSSYGLIKRLRELKSTDHQYIAVRNYVQNKMEKGRDVDLIEDKLRGIEEKCKVYGHIQDKTGDAFVRVRSEYHLKPSAYFRGRAGADADAERQRRAAPVARVASNTPGGAPPPYIHHESYEPVTYEFVPAGAGGYPVQAVYAASSPVDSGPGSPLGAASPPAPSSPSPIQTPPVVAPAAPSPVPIPKRESMPGLPSSLLPSPTRAYTLPEDPLSRLADFNTIFLVDDSTAMTPARWEQARQAVTSVVEKVKPHAAVDIAFLNNETTGDGLASTEAVEGLFEAVQPQAQGSSSTTTTGKRIGAMLAAYMTALESNPETKALNLIVLSGWEAPTDDIKESLAATARQLDEGGFPVSRVNVQLVQIGNDLEAVMALMRFEQALGERYTFMVDTNTYDPKEGAGDKTLRILLRRVGRGRR</sequence>
<dbReference type="InterPro" id="IPR002035">
    <property type="entry name" value="VWF_A"/>
</dbReference>
<feature type="compositionally biased region" description="Basic and acidic residues" evidence="1">
    <location>
        <begin position="94"/>
        <end position="103"/>
    </location>
</feature>
<dbReference type="PROSITE" id="PS50234">
    <property type="entry name" value="VWFA"/>
    <property type="match status" value="1"/>
</dbReference>
<proteinExistence type="predicted"/>
<dbReference type="PANTHER" id="PTHR34706:SF1">
    <property type="entry name" value="VWFA DOMAIN-CONTAINING PROTEIN"/>
    <property type="match status" value="1"/>
</dbReference>
<gene>
    <name evidence="3" type="ORF">LOC62_05G007140</name>
</gene>
<organism evidence="3 4">
    <name type="scientific">Vanrija pseudolonga</name>
    <dbReference type="NCBI Taxonomy" id="143232"/>
    <lineage>
        <taxon>Eukaryota</taxon>
        <taxon>Fungi</taxon>
        <taxon>Dikarya</taxon>
        <taxon>Basidiomycota</taxon>
        <taxon>Agaricomycotina</taxon>
        <taxon>Tremellomycetes</taxon>
        <taxon>Trichosporonales</taxon>
        <taxon>Trichosporonaceae</taxon>
        <taxon>Vanrija</taxon>
    </lineage>
</organism>
<feature type="compositionally biased region" description="Low complexity" evidence="1">
    <location>
        <begin position="158"/>
        <end position="168"/>
    </location>
</feature>
<dbReference type="CDD" id="cd00198">
    <property type="entry name" value="vWFA"/>
    <property type="match status" value="1"/>
</dbReference>
<feature type="domain" description="VWFA" evidence="2">
    <location>
        <begin position="229"/>
        <end position="420"/>
    </location>
</feature>
<feature type="compositionally biased region" description="Pro residues" evidence="1">
    <location>
        <begin position="169"/>
        <end position="194"/>
    </location>
</feature>